<gene>
    <name evidence="1" type="ORF">IRJ16_13695</name>
</gene>
<dbReference type="GO" id="GO:0051996">
    <property type="term" value="F:squalene synthase [NAD(P)H] activity"/>
    <property type="evidence" value="ECO:0007669"/>
    <property type="project" value="InterPro"/>
</dbReference>
<evidence type="ECO:0000313" key="2">
    <source>
        <dbReference type="Proteomes" id="UP000622475"/>
    </source>
</evidence>
<dbReference type="SFLD" id="SFLDS00005">
    <property type="entry name" value="Isoprenoid_Synthase_Type_I"/>
    <property type="match status" value="1"/>
</dbReference>
<dbReference type="InterPro" id="IPR008949">
    <property type="entry name" value="Isoprenoid_synthase_dom_sf"/>
</dbReference>
<dbReference type="GO" id="GO:0016114">
    <property type="term" value="P:terpenoid biosynthetic process"/>
    <property type="evidence" value="ECO:0007669"/>
    <property type="project" value="UniProtKB-ARBA"/>
</dbReference>
<dbReference type="InterPro" id="IPR044843">
    <property type="entry name" value="Trans_IPPS_bact-type"/>
</dbReference>
<dbReference type="InterPro" id="IPR002060">
    <property type="entry name" value="Squ/phyt_synthse"/>
</dbReference>
<dbReference type="EMBL" id="JADFFL010000005">
    <property type="protein sequence ID" value="MBE9662941.1"/>
    <property type="molecule type" value="Genomic_DNA"/>
</dbReference>
<sequence length="278" mass="32107">MKARFDELSAACSKATTQLYSTSFSLGIRLLSRPMRAPIYAIYGFVRLADEIVDSFHDHDKAYLLAKFKSDCYEAIAMGISLNPVLNAFQQVVNTYGIDHELIDLFMKSMEMDLEQLTYTPESYEDYILGSAQVVGLMCLQVFTEGDKTAYEQLKRSAMMLGSAFQKVNFLRDANADYRDLDRTYFPGVDLDAFSDRDKRAIEEEIDREFSDALAGIRRLPRNCRKGVYLAYIYYQKLFQKIKRISARHVLSERIRISNGHKCWLMVDSMVRYKLNVL</sequence>
<organism evidence="1 2">
    <name type="scientific">Mucilaginibacter myungsuensis</name>
    <dbReference type="NCBI Taxonomy" id="649104"/>
    <lineage>
        <taxon>Bacteria</taxon>
        <taxon>Pseudomonadati</taxon>
        <taxon>Bacteroidota</taxon>
        <taxon>Sphingobacteriia</taxon>
        <taxon>Sphingobacteriales</taxon>
        <taxon>Sphingobacteriaceae</taxon>
        <taxon>Mucilaginibacter</taxon>
    </lineage>
</organism>
<dbReference type="SFLD" id="SFLDG01018">
    <property type="entry name" value="Squalene/Phytoene_Synthase_Lik"/>
    <property type="match status" value="1"/>
</dbReference>
<protein>
    <submittedName>
        <fullName evidence="1">Phytoene/squalene synthase family protein</fullName>
    </submittedName>
</protein>
<dbReference type="CDD" id="cd00683">
    <property type="entry name" value="Trans_IPPS_HH"/>
    <property type="match status" value="1"/>
</dbReference>
<dbReference type="GO" id="GO:0004311">
    <property type="term" value="F:geranylgeranyl diphosphate synthase activity"/>
    <property type="evidence" value="ECO:0007669"/>
    <property type="project" value="InterPro"/>
</dbReference>
<evidence type="ECO:0000313" key="1">
    <source>
        <dbReference type="EMBL" id="MBE9662941.1"/>
    </source>
</evidence>
<dbReference type="Gene3D" id="1.10.600.10">
    <property type="entry name" value="Farnesyl Diphosphate Synthase"/>
    <property type="match status" value="1"/>
</dbReference>
<dbReference type="PANTHER" id="PTHR31480">
    <property type="entry name" value="BIFUNCTIONAL LYCOPENE CYCLASE/PHYTOENE SYNTHASE"/>
    <property type="match status" value="1"/>
</dbReference>
<keyword evidence="2" id="KW-1185">Reference proteome</keyword>
<dbReference type="Pfam" id="PF00494">
    <property type="entry name" value="SQS_PSY"/>
    <property type="match status" value="1"/>
</dbReference>
<comment type="caution">
    <text evidence="1">The sequence shown here is derived from an EMBL/GenBank/DDBJ whole genome shotgun (WGS) entry which is preliminary data.</text>
</comment>
<dbReference type="InterPro" id="IPR033904">
    <property type="entry name" value="Trans_IPPS_HH"/>
</dbReference>
<dbReference type="RefSeq" id="WP_194112178.1">
    <property type="nucleotide sequence ID" value="NZ_JADFFL010000005.1"/>
</dbReference>
<dbReference type="AlphaFoldDB" id="A0A929L489"/>
<proteinExistence type="predicted"/>
<dbReference type="SFLD" id="SFLDG01212">
    <property type="entry name" value="Phytoene_synthase_like"/>
    <property type="match status" value="1"/>
</dbReference>
<dbReference type="Proteomes" id="UP000622475">
    <property type="component" value="Unassembled WGS sequence"/>
</dbReference>
<name>A0A929L489_9SPHI</name>
<dbReference type="SUPFAM" id="SSF48576">
    <property type="entry name" value="Terpenoid synthases"/>
    <property type="match status" value="1"/>
</dbReference>
<reference evidence="1" key="1">
    <citation type="submission" date="2020-10" db="EMBL/GenBank/DDBJ databases">
        <title>Mucilaginibacter mali sp. nov., isolated from rhizosphere soil of apple orchard.</title>
        <authorList>
            <person name="Lee J.-S."/>
            <person name="Kim H.S."/>
            <person name="Kim J.-S."/>
        </authorList>
    </citation>
    <scope>NUCLEOTIDE SEQUENCE</scope>
    <source>
        <strain evidence="1">KCTC 22746</strain>
    </source>
</reference>
<accession>A0A929L489</accession>